<feature type="transmembrane region" description="Helical" evidence="1">
    <location>
        <begin position="41"/>
        <end position="58"/>
    </location>
</feature>
<proteinExistence type="predicted"/>
<dbReference type="Proteomes" id="UP001290455">
    <property type="component" value="Unassembled WGS sequence"/>
</dbReference>
<keyword evidence="1" id="KW-0472">Membrane</keyword>
<gene>
    <name evidence="2" type="ORF">SM124_13895</name>
</gene>
<keyword evidence="1" id="KW-1133">Transmembrane helix</keyword>
<feature type="transmembrane region" description="Helical" evidence="1">
    <location>
        <begin position="105"/>
        <end position="124"/>
    </location>
</feature>
<accession>A0ABU5J076</accession>
<evidence type="ECO:0000256" key="1">
    <source>
        <dbReference type="SAM" id="Phobius"/>
    </source>
</evidence>
<keyword evidence="3" id="KW-1185">Reference proteome</keyword>
<comment type="caution">
    <text evidence="2">The sequence shown here is derived from an EMBL/GenBank/DDBJ whole genome shotgun (WGS) entry which is preliminary data.</text>
</comment>
<evidence type="ECO:0000313" key="2">
    <source>
        <dbReference type="EMBL" id="MDZ5472820.1"/>
    </source>
</evidence>
<sequence length="194" mass="22335">MKKYDKQIAFMLFSLTVIFVLIASINKDFLDWIFARHHNQLSWYIRPLFLLPFCYFAFKRSWAGIMGTIFLLTTSMAWFPVPETINAQVKEFLQYEVDYLTGDWGVGKILITLLVPFSLTALALAFWKRNLWIGLTVLVLIAVGKMTWSVTSAGDAGKSIFIPALVGLFLCIFLIYWGFKKAQKKNDNQNNLKI</sequence>
<feature type="transmembrane region" description="Helical" evidence="1">
    <location>
        <begin position="7"/>
        <end position="25"/>
    </location>
</feature>
<evidence type="ECO:0000313" key="3">
    <source>
        <dbReference type="Proteomes" id="UP001290455"/>
    </source>
</evidence>
<organism evidence="2 3">
    <name type="scientific">Robertmurraya mangrovi</name>
    <dbReference type="NCBI Taxonomy" id="3098077"/>
    <lineage>
        <taxon>Bacteria</taxon>
        <taxon>Bacillati</taxon>
        <taxon>Bacillota</taxon>
        <taxon>Bacilli</taxon>
        <taxon>Bacillales</taxon>
        <taxon>Bacillaceae</taxon>
        <taxon>Robertmurraya</taxon>
    </lineage>
</organism>
<dbReference type="RefSeq" id="WP_322447266.1">
    <property type="nucleotide sequence ID" value="NZ_JAXOFX010000009.1"/>
</dbReference>
<name>A0ABU5J076_9BACI</name>
<feature type="transmembrane region" description="Helical" evidence="1">
    <location>
        <begin position="65"/>
        <end position="85"/>
    </location>
</feature>
<protein>
    <submittedName>
        <fullName evidence="2">Uncharacterized protein</fullName>
    </submittedName>
</protein>
<feature type="transmembrane region" description="Helical" evidence="1">
    <location>
        <begin position="131"/>
        <end position="148"/>
    </location>
</feature>
<keyword evidence="1" id="KW-0812">Transmembrane</keyword>
<reference evidence="2 3" key="1">
    <citation type="submission" date="2023-11" db="EMBL/GenBank/DDBJ databases">
        <title>Bacillus jintuensis, isolated from a mudflat on the Beibu Gulf coast.</title>
        <authorList>
            <person name="Li M."/>
        </authorList>
    </citation>
    <scope>NUCLEOTIDE SEQUENCE [LARGE SCALE GENOMIC DNA]</scope>
    <source>
        <strain evidence="2 3">31A1R</strain>
    </source>
</reference>
<dbReference type="EMBL" id="JAXOFX010000009">
    <property type="protein sequence ID" value="MDZ5472820.1"/>
    <property type="molecule type" value="Genomic_DNA"/>
</dbReference>
<feature type="transmembrane region" description="Helical" evidence="1">
    <location>
        <begin position="160"/>
        <end position="179"/>
    </location>
</feature>